<dbReference type="Proteomes" id="UP001549146">
    <property type="component" value="Unassembled WGS sequence"/>
</dbReference>
<evidence type="ECO:0000313" key="1">
    <source>
        <dbReference type="EMBL" id="MET3731687.1"/>
    </source>
</evidence>
<evidence type="ECO:0008006" key="3">
    <source>
        <dbReference type="Google" id="ProtNLM"/>
    </source>
</evidence>
<proteinExistence type="predicted"/>
<gene>
    <name evidence="1" type="ORF">ABID46_001261</name>
</gene>
<name>A0ABV2LVW3_9FLAO</name>
<evidence type="ECO:0000313" key="2">
    <source>
        <dbReference type="Proteomes" id="UP001549146"/>
    </source>
</evidence>
<comment type="caution">
    <text evidence="1">The sequence shown here is derived from an EMBL/GenBank/DDBJ whole genome shotgun (WGS) entry which is preliminary data.</text>
</comment>
<dbReference type="RefSeq" id="WP_354508185.1">
    <property type="nucleotide sequence ID" value="NZ_JBEPMO010000005.1"/>
</dbReference>
<dbReference type="EMBL" id="JBEPMO010000005">
    <property type="protein sequence ID" value="MET3731687.1"/>
    <property type="molecule type" value="Genomic_DNA"/>
</dbReference>
<organism evidence="1 2">
    <name type="scientific">Moheibacter stercoris</name>
    <dbReference type="NCBI Taxonomy" id="1628251"/>
    <lineage>
        <taxon>Bacteria</taxon>
        <taxon>Pseudomonadati</taxon>
        <taxon>Bacteroidota</taxon>
        <taxon>Flavobacteriia</taxon>
        <taxon>Flavobacteriales</taxon>
        <taxon>Weeksellaceae</taxon>
        <taxon>Moheibacter</taxon>
    </lineage>
</organism>
<keyword evidence="2" id="KW-1185">Reference proteome</keyword>
<accession>A0ABV2LVW3</accession>
<protein>
    <recommendedName>
        <fullName evidence="3">WG containing repeat-containing protein</fullName>
    </recommendedName>
</protein>
<reference evidence="1 2" key="1">
    <citation type="submission" date="2024-06" db="EMBL/GenBank/DDBJ databases">
        <title>Genomic Encyclopedia of Type Strains, Phase IV (KMG-IV): sequencing the most valuable type-strain genomes for metagenomic binning, comparative biology and taxonomic classification.</title>
        <authorList>
            <person name="Goeker M."/>
        </authorList>
    </citation>
    <scope>NUCLEOTIDE SEQUENCE [LARGE SCALE GENOMIC DNA]</scope>
    <source>
        <strain evidence="1 2">DSM 29388</strain>
    </source>
</reference>
<sequence length="184" mass="20116">MKNSISIFIFITSITFSFGQLAIGKAEVEGAGILDFSSGENKGILLPIVSDMPENPANGTFVFNNDQNHADKLKVMVFEKNQWKPLSEIGTIEAVQENGQNLTTGFQPNLSEEVGEGVVIGTNSEESPVPEGILVLESKNQALILPKVVDPHLHVKSPRAGTILYDITTKSLVVFDGEVWNYWQ</sequence>